<evidence type="ECO:0000256" key="4">
    <source>
        <dbReference type="SAM" id="Coils"/>
    </source>
</evidence>
<evidence type="ECO:0000256" key="3">
    <source>
        <dbReference type="ARBA" id="ARBA00022840"/>
    </source>
</evidence>
<dbReference type="PATRIC" id="fig|1619010.3.peg.9"/>
<evidence type="ECO:0000256" key="1">
    <source>
        <dbReference type="ARBA" id="ARBA00006611"/>
    </source>
</evidence>
<feature type="coiled-coil region" evidence="4">
    <location>
        <begin position="4"/>
        <end position="68"/>
    </location>
</feature>
<keyword evidence="2" id="KW-0547">Nucleotide-binding</keyword>
<gene>
    <name evidence="6" type="ORF">US36_C0001G0009</name>
</gene>
<name>A0A0G0GBF6_9BACT</name>
<dbReference type="EMBL" id="LBSR01000001">
    <property type="protein sequence ID" value="KKQ23400.1"/>
    <property type="molecule type" value="Genomic_DNA"/>
</dbReference>
<feature type="domain" description="Bacterial type II secretion system protein E" evidence="5">
    <location>
        <begin position="360"/>
        <end position="374"/>
    </location>
</feature>
<comment type="caution">
    <text evidence="6">The sequence shown here is derived from an EMBL/GenBank/DDBJ whole genome shotgun (WGS) entry which is preliminary data.</text>
</comment>
<dbReference type="Gene3D" id="3.30.450.90">
    <property type="match status" value="1"/>
</dbReference>
<dbReference type="Gene3D" id="3.40.50.300">
    <property type="entry name" value="P-loop containing nucleotide triphosphate hydrolases"/>
    <property type="match status" value="1"/>
</dbReference>
<dbReference type="InterPro" id="IPR027417">
    <property type="entry name" value="P-loop_NTPase"/>
</dbReference>
<dbReference type="GO" id="GO:0016887">
    <property type="term" value="F:ATP hydrolysis activity"/>
    <property type="evidence" value="ECO:0007669"/>
    <property type="project" value="TreeGrafter"/>
</dbReference>
<dbReference type="PANTHER" id="PTHR30258">
    <property type="entry name" value="TYPE II SECRETION SYSTEM PROTEIN GSPE-RELATED"/>
    <property type="match status" value="1"/>
</dbReference>
<dbReference type="AlphaFoldDB" id="A0A0G0GBF6"/>
<dbReference type="CDD" id="cd01129">
    <property type="entry name" value="PulE-GspE-like"/>
    <property type="match status" value="1"/>
</dbReference>
<proteinExistence type="inferred from homology"/>
<dbReference type="PANTHER" id="PTHR30258:SF1">
    <property type="entry name" value="PROTEIN TRANSPORT PROTEIN HOFB HOMOLOG"/>
    <property type="match status" value="1"/>
</dbReference>
<evidence type="ECO:0000259" key="5">
    <source>
        <dbReference type="PROSITE" id="PS00662"/>
    </source>
</evidence>
<dbReference type="Proteomes" id="UP000034044">
    <property type="component" value="Unassembled WGS sequence"/>
</dbReference>
<dbReference type="Pfam" id="PF00437">
    <property type="entry name" value="T2SSE"/>
    <property type="match status" value="1"/>
</dbReference>
<keyword evidence="4" id="KW-0175">Coiled coil</keyword>
<evidence type="ECO:0000256" key="2">
    <source>
        <dbReference type="ARBA" id="ARBA00022741"/>
    </source>
</evidence>
<dbReference type="SUPFAM" id="SSF52540">
    <property type="entry name" value="P-loop containing nucleoside triphosphate hydrolases"/>
    <property type="match status" value="1"/>
</dbReference>
<reference evidence="6 7" key="1">
    <citation type="journal article" date="2015" name="Nature">
        <title>rRNA introns, odd ribosomes, and small enigmatic genomes across a large radiation of phyla.</title>
        <authorList>
            <person name="Brown C.T."/>
            <person name="Hug L.A."/>
            <person name="Thomas B.C."/>
            <person name="Sharon I."/>
            <person name="Castelle C.J."/>
            <person name="Singh A."/>
            <person name="Wilkins M.J."/>
            <person name="Williams K.H."/>
            <person name="Banfield J.F."/>
        </authorList>
    </citation>
    <scope>NUCLEOTIDE SEQUENCE [LARGE SCALE GENOMIC DNA]</scope>
</reference>
<evidence type="ECO:0000313" key="6">
    <source>
        <dbReference type="EMBL" id="KKQ23400.1"/>
    </source>
</evidence>
<keyword evidence="3" id="KW-0067">ATP-binding</keyword>
<dbReference type="GO" id="GO:0005886">
    <property type="term" value="C:plasma membrane"/>
    <property type="evidence" value="ECO:0007669"/>
    <property type="project" value="TreeGrafter"/>
</dbReference>
<protein>
    <recommendedName>
        <fullName evidence="5">Bacterial type II secretion system protein E domain-containing protein</fullName>
    </recommendedName>
</protein>
<sequence>MKPIAEIKNKLKQMKREAEERDAKRAAEKSKLSYLNVFTTPINTEALAIIAEERAKKIKAAAVELKENKLAVAVYDPGSKEIKKLKEELEVKGYQVTIFVVSLPGLNYIFDFYKFVSKEPGKISGKISVGQINDLKKNINSLDGLNQALGLMNLATVDAAMILELILLGAMANRASDIHFEPIDKKIKIRLRIDGILHDVFENQEKSFYFRLLSKIKLLSNLKINIYDEPQDGRFTINLENKEVEVRVAIAPSEFGEVVVMRLLDPEAINISLGELGIREDDLEIIKTELKRPNGLILNTGPTGSGKTTTLYAFLKHKKTPKIKIITIEDPIEYHLEGIEQTQVDEEAGYNFSDGLKSLMRQDPDVILVGEIRDKETGEIGIQAALTGHLVFSTIHANSAAGAIPRLVDLGVKSSSIGSALNLIIAQRLVRKLCDNCKTIKETDNELKIKIEKFLKQLPKRVNKEKFKEIKIFSASKGGCDKCNNSGYKGRIGIYELILNDPEYEKLLIDPNHIALSSHKELDELIFSSAPESAIKKFALEQGMATMQQDGILKIISGMTTFEEVEEVTGRMQF</sequence>
<dbReference type="PROSITE" id="PS00662">
    <property type="entry name" value="T2SP_E"/>
    <property type="match status" value="1"/>
</dbReference>
<accession>A0A0G0GBF6</accession>
<evidence type="ECO:0000313" key="7">
    <source>
        <dbReference type="Proteomes" id="UP000034044"/>
    </source>
</evidence>
<dbReference type="InterPro" id="IPR001482">
    <property type="entry name" value="T2SS/T4SS_dom"/>
</dbReference>
<dbReference type="GO" id="GO:0005524">
    <property type="term" value="F:ATP binding"/>
    <property type="evidence" value="ECO:0007669"/>
    <property type="project" value="UniProtKB-KW"/>
</dbReference>
<organism evidence="6 7">
    <name type="scientific">Candidatus Wolfebacteria bacterium GW2011_GWC1_37_10</name>
    <dbReference type="NCBI Taxonomy" id="1619010"/>
    <lineage>
        <taxon>Bacteria</taxon>
        <taxon>Candidatus Wolfeibacteriota</taxon>
    </lineage>
</organism>
<comment type="similarity">
    <text evidence="1">Belongs to the GSP E family.</text>
</comment>